<sequence>GREPDHDPAASGPPLARSGLGLRALGRFARRRQSLRSPRWGAVHDDLAEQLPPVDRYPTARPRRVTLAKEGYRLPVCRADRSADPRSPARATGLPAGASRECRNHQRRSDSRLARPDRGNPLAIEPRTGHHDETRHLRPRRGAGILHRAPGHPRSPALLGAGSCDRHLRARSADRPGWAVSVADAARGVRHHRSLRWRPRYHPL</sequence>
<name>A0A6J4UUN1_9BACT</name>
<organism evidence="2">
    <name type="scientific">uncultured Thermomicrobiales bacterium</name>
    <dbReference type="NCBI Taxonomy" id="1645740"/>
    <lineage>
        <taxon>Bacteria</taxon>
        <taxon>Pseudomonadati</taxon>
        <taxon>Thermomicrobiota</taxon>
        <taxon>Thermomicrobia</taxon>
        <taxon>Thermomicrobiales</taxon>
        <taxon>environmental samples</taxon>
    </lineage>
</organism>
<proteinExistence type="predicted"/>
<evidence type="ECO:0000256" key="1">
    <source>
        <dbReference type="SAM" id="MobiDB-lite"/>
    </source>
</evidence>
<evidence type="ECO:0000313" key="2">
    <source>
        <dbReference type="EMBL" id="CAA9558930.1"/>
    </source>
</evidence>
<dbReference type="AlphaFoldDB" id="A0A6J4UUN1"/>
<feature type="non-terminal residue" evidence="2">
    <location>
        <position position="204"/>
    </location>
</feature>
<protein>
    <submittedName>
        <fullName evidence="2">Uncharacterized protein</fullName>
    </submittedName>
</protein>
<feature type="non-terminal residue" evidence="2">
    <location>
        <position position="1"/>
    </location>
</feature>
<feature type="compositionally biased region" description="Basic and acidic residues" evidence="1">
    <location>
        <begin position="100"/>
        <end position="118"/>
    </location>
</feature>
<feature type="region of interest" description="Disordered" evidence="1">
    <location>
        <begin position="78"/>
        <end position="135"/>
    </location>
</feature>
<gene>
    <name evidence="2" type="ORF">AVDCRST_MAG18-916</name>
</gene>
<accession>A0A6J4UUN1</accession>
<dbReference type="EMBL" id="CADCWN010000063">
    <property type="protein sequence ID" value="CAA9558930.1"/>
    <property type="molecule type" value="Genomic_DNA"/>
</dbReference>
<reference evidence="2" key="1">
    <citation type="submission" date="2020-02" db="EMBL/GenBank/DDBJ databases">
        <authorList>
            <person name="Meier V. D."/>
        </authorList>
    </citation>
    <scope>NUCLEOTIDE SEQUENCE</scope>
    <source>
        <strain evidence="2">AVDCRST_MAG18</strain>
    </source>
</reference>